<dbReference type="Proteomes" id="UP000195521">
    <property type="component" value="Unassembled WGS sequence"/>
</dbReference>
<organism evidence="1 2">
    <name type="scientific">Plasmodium gonderi</name>
    <dbReference type="NCBI Taxonomy" id="77519"/>
    <lineage>
        <taxon>Eukaryota</taxon>
        <taxon>Sar</taxon>
        <taxon>Alveolata</taxon>
        <taxon>Apicomplexa</taxon>
        <taxon>Aconoidasida</taxon>
        <taxon>Haemosporida</taxon>
        <taxon>Plasmodiidae</taxon>
        <taxon>Plasmodium</taxon>
        <taxon>Plasmodium (Plasmodium)</taxon>
    </lineage>
</organism>
<proteinExistence type="predicted"/>
<name>A0A1Y1JV06_PLAGO</name>
<gene>
    <name evidence="1" type="ORF">PGO_145420</name>
</gene>
<dbReference type="AlphaFoldDB" id="A0A1Y1JV06"/>
<dbReference type="RefSeq" id="XP_028546333.1">
    <property type="nucleotide sequence ID" value="XM_028690532.1"/>
</dbReference>
<keyword evidence="2" id="KW-1185">Reference proteome</keyword>
<evidence type="ECO:0000313" key="2">
    <source>
        <dbReference type="Proteomes" id="UP000195521"/>
    </source>
</evidence>
<dbReference type="EMBL" id="BDQF01000015">
    <property type="protein sequence ID" value="GAW83744.1"/>
    <property type="molecule type" value="Genomic_DNA"/>
</dbReference>
<evidence type="ECO:0000313" key="1">
    <source>
        <dbReference type="EMBL" id="GAW83744.1"/>
    </source>
</evidence>
<dbReference type="GeneID" id="39750490"/>
<comment type="caution">
    <text evidence="1">The sequence shown here is derived from an EMBL/GenBank/DDBJ whole genome shotgun (WGS) entry which is preliminary data.</text>
</comment>
<sequence>MPLKKARLFLICDKEGFVWIPVLRNEWEIKYLFCDDEKLKKCYVDTFGLHETETNTHDNVLKFIENQNFENVDLLFLAISTTKLHELILEYVINKKKFYYIFSSNIPTLNIQKLEKLKRLINNFNMNTNIVYDVKEEFKHINRQFYWNIFNPLINERVFYSLKNILNELGGHIHAVQIESTFIPFLTENEGVENALFYRTVLIISLIEFLFGKPKSVSAKCYSLKSENVTIKSIVGSALFASLNCHFNISVNSCNKIFDFKVYGDDGFVDVSYNTEHNCFQLVRCLNHYEYPSLFVEGSHESALNELKYFIDEKLYTNKYINVYNSAVHTALGLWRSNGENVSLENKESDECDNLKAKIKIEAVKDCITA</sequence>
<reference evidence="2" key="1">
    <citation type="submission" date="2017-04" db="EMBL/GenBank/DDBJ databases">
        <title>Plasmodium gonderi genome.</title>
        <authorList>
            <person name="Arisue N."/>
            <person name="Honma H."/>
            <person name="Kawai S."/>
            <person name="Tougan T."/>
            <person name="Tanabe K."/>
            <person name="Horii T."/>
        </authorList>
    </citation>
    <scope>NUCLEOTIDE SEQUENCE [LARGE SCALE GENOMIC DNA]</scope>
    <source>
        <strain evidence="2">ATCC 30045</strain>
    </source>
</reference>
<dbReference type="OrthoDB" id="64915at2759"/>
<accession>A0A1Y1JV06</accession>
<dbReference type="OMA" id="FYWNIFN"/>
<protein>
    <submittedName>
        <fullName evidence="1">Uncharacterized protein</fullName>
    </submittedName>
</protein>